<evidence type="ECO:0000313" key="2">
    <source>
        <dbReference type="EMBL" id="GBN13987.1"/>
    </source>
</evidence>
<keyword evidence="3" id="KW-1185">Reference proteome</keyword>
<feature type="region of interest" description="Disordered" evidence="1">
    <location>
        <begin position="1"/>
        <end position="51"/>
    </location>
</feature>
<accession>A0A4Y2LKW5</accession>
<protein>
    <submittedName>
        <fullName evidence="2">Uncharacterized protein</fullName>
    </submittedName>
</protein>
<evidence type="ECO:0000313" key="3">
    <source>
        <dbReference type="Proteomes" id="UP000499080"/>
    </source>
</evidence>
<name>A0A4Y2LKW5_ARAVE</name>
<proteinExistence type="predicted"/>
<organism evidence="2 3">
    <name type="scientific">Araneus ventricosus</name>
    <name type="common">Orbweaver spider</name>
    <name type="synonym">Epeira ventricosa</name>
    <dbReference type="NCBI Taxonomy" id="182803"/>
    <lineage>
        <taxon>Eukaryota</taxon>
        <taxon>Metazoa</taxon>
        <taxon>Ecdysozoa</taxon>
        <taxon>Arthropoda</taxon>
        <taxon>Chelicerata</taxon>
        <taxon>Arachnida</taxon>
        <taxon>Araneae</taxon>
        <taxon>Araneomorphae</taxon>
        <taxon>Entelegynae</taxon>
        <taxon>Araneoidea</taxon>
        <taxon>Araneidae</taxon>
        <taxon>Araneus</taxon>
    </lineage>
</organism>
<reference evidence="2 3" key="1">
    <citation type="journal article" date="2019" name="Sci. Rep.">
        <title>Orb-weaving spider Araneus ventricosus genome elucidates the spidroin gene catalogue.</title>
        <authorList>
            <person name="Kono N."/>
            <person name="Nakamura H."/>
            <person name="Ohtoshi R."/>
            <person name="Moran D.A.P."/>
            <person name="Shinohara A."/>
            <person name="Yoshida Y."/>
            <person name="Fujiwara M."/>
            <person name="Mori M."/>
            <person name="Tomita M."/>
            <person name="Arakawa K."/>
        </authorList>
    </citation>
    <scope>NUCLEOTIDE SEQUENCE [LARGE SCALE GENOMIC DNA]</scope>
</reference>
<evidence type="ECO:0000256" key="1">
    <source>
        <dbReference type="SAM" id="MobiDB-lite"/>
    </source>
</evidence>
<sequence>MKSKLMSECKQAPCRIQKKAHMSNPKGSMSDPTNSMSRYKQAHMSRCKTSSVVRGMQASSYSSETQQKLCCQVQRQSCISDEHAQRMKTQAPKHV</sequence>
<comment type="caution">
    <text evidence="2">The sequence shown here is derived from an EMBL/GenBank/DDBJ whole genome shotgun (WGS) entry which is preliminary data.</text>
</comment>
<dbReference type="EMBL" id="BGPR01005850">
    <property type="protein sequence ID" value="GBN13987.1"/>
    <property type="molecule type" value="Genomic_DNA"/>
</dbReference>
<dbReference type="Proteomes" id="UP000499080">
    <property type="component" value="Unassembled WGS sequence"/>
</dbReference>
<dbReference type="AlphaFoldDB" id="A0A4Y2LKW5"/>
<feature type="compositionally biased region" description="Polar residues" evidence="1">
    <location>
        <begin position="25"/>
        <end position="38"/>
    </location>
</feature>
<gene>
    <name evidence="2" type="ORF">AVEN_100243_1</name>
</gene>